<keyword evidence="3" id="KW-1185">Reference proteome</keyword>
<feature type="region of interest" description="Disordered" evidence="1">
    <location>
        <begin position="159"/>
        <end position="200"/>
    </location>
</feature>
<dbReference type="Proteomes" id="UP001066276">
    <property type="component" value="Chromosome 7"/>
</dbReference>
<gene>
    <name evidence="2" type="ORF">NDU88_009510</name>
</gene>
<feature type="compositionally biased region" description="Acidic residues" evidence="1">
    <location>
        <begin position="74"/>
        <end position="89"/>
    </location>
</feature>
<protein>
    <submittedName>
        <fullName evidence="2">Uncharacterized protein</fullName>
    </submittedName>
</protein>
<feature type="compositionally biased region" description="Basic and acidic residues" evidence="1">
    <location>
        <begin position="110"/>
        <end position="119"/>
    </location>
</feature>
<evidence type="ECO:0000313" key="2">
    <source>
        <dbReference type="EMBL" id="KAJ1131171.1"/>
    </source>
</evidence>
<reference evidence="2" key="1">
    <citation type="journal article" date="2022" name="bioRxiv">
        <title>Sequencing and chromosome-scale assembly of the giantPleurodeles waltlgenome.</title>
        <authorList>
            <person name="Brown T."/>
            <person name="Elewa A."/>
            <person name="Iarovenko S."/>
            <person name="Subramanian E."/>
            <person name="Araus A.J."/>
            <person name="Petzold A."/>
            <person name="Susuki M."/>
            <person name="Suzuki K.-i.T."/>
            <person name="Hayashi T."/>
            <person name="Toyoda A."/>
            <person name="Oliveira C."/>
            <person name="Osipova E."/>
            <person name="Leigh N.D."/>
            <person name="Simon A."/>
            <person name="Yun M.H."/>
        </authorList>
    </citation>
    <scope>NUCLEOTIDE SEQUENCE</scope>
    <source>
        <strain evidence="2">20211129_DDA</strain>
        <tissue evidence="2">Liver</tissue>
    </source>
</reference>
<evidence type="ECO:0000313" key="3">
    <source>
        <dbReference type="Proteomes" id="UP001066276"/>
    </source>
</evidence>
<comment type="caution">
    <text evidence="2">The sequence shown here is derived from an EMBL/GenBank/DDBJ whole genome shotgun (WGS) entry which is preliminary data.</text>
</comment>
<organism evidence="2 3">
    <name type="scientific">Pleurodeles waltl</name>
    <name type="common">Iberian ribbed newt</name>
    <dbReference type="NCBI Taxonomy" id="8319"/>
    <lineage>
        <taxon>Eukaryota</taxon>
        <taxon>Metazoa</taxon>
        <taxon>Chordata</taxon>
        <taxon>Craniata</taxon>
        <taxon>Vertebrata</taxon>
        <taxon>Euteleostomi</taxon>
        <taxon>Amphibia</taxon>
        <taxon>Batrachia</taxon>
        <taxon>Caudata</taxon>
        <taxon>Salamandroidea</taxon>
        <taxon>Salamandridae</taxon>
        <taxon>Pleurodelinae</taxon>
        <taxon>Pleurodeles</taxon>
    </lineage>
</organism>
<proteinExistence type="predicted"/>
<feature type="region of interest" description="Disordered" evidence="1">
    <location>
        <begin position="1"/>
        <end position="122"/>
    </location>
</feature>
<dbReference type="AlphaFoldDB" id="A0AAV7PUX6"/>
<evidence type="ECO:0000256" key="1">
    <source>
        <dbReference type="SAM" id="MobiDB-lite"/>
    </source>
</evidence>
<accession>A0AAV7PUX6</accession>
<dbReference type="EMBL" id="JANPWB010000011">
    <property type="protein sequence ID" value="KAJ1131171.1"/>
    <property type="molecule type" value="Genomic_DNA"/>
</dbReference>
<sequence length="200" mass="20703">MPTSGTGSREGEVGEGSRGISSPVPLGAGATRVAGAGEAKGDGGQGFTGELKGPRDQRVPISKKWPTMLQWSSSDEEGGPEPEEGEWSGEEYLVGRAHEGPRRAYGGPGKGEKGDRCKAGGDGYPLGEGGFLEQGVVEVFSPHGTPDLIGQDTLDFEEEDPGEQCAARSPWEEVKVGPGAAGRITSAGRRGGWREAAEVP</sequence>
<name>A0AAV7PUX6_PLEWA</name>